<protein>
    <recommendedName>
        <fullName evidence="3">Lipoprotein</fullName>
    </recommendedName>
</protein>
<dbReference type="OrthoDB" id="981332at2"/>
<dbReference type="PROSITE" id="PS51257">
    <property type="entry name" value="PROKAR_LIPOPROTEIN"/>
    <property type="match status" value="1"/>
</dbReference>
<dbReference type="STRING" id="1003.SAMN04488541_100552"/>
<reference evidence="1 2" key="1">
    <citation type="submission" date="2016-10" db="EMBL/GenBank/DDBJ databases">
        <authorList>
            <person name="de Groot N.N."/>
        </authorList>
    </citation>
    <scope>NUCLEOTIDE SEQUENCE [LARGE SCALE GENOMIC DNA]</scope>
    <source>
        <strain>GEY</strain>
        <strain evidence="2">DSM 9560</strain>
    </source>
</reference>
<accession>A0A1I2CLX9</accession>
<sequence length="121" mass="14057">MKFFYILACLLLISCNQSEIDTQGFDLLTWKSDKKGCEGKRANLLADFEQKVKPKLEGLREIQVANLLGKADFAILAERNQKFYRYYIEEGEQCGKNKKARYVQIRFSALNIVNEVTVVYY</sequence>
<name>A0A1I2CLX9_9BACT</name>
<evidence type="ECO:0000313" key="2">
    <source>
        <dbReference type="Proteomes" id="UP000199513"/>
    </source>
</evidence>
<dbReference type="AlphaFoldDB" id="A0A1I2CLX9"/>
<evidence type="ECO:0008006" key="3">
    <source>
        <dbReference type="Google" id="ProtNLM"/>
    </source>
</evidence>
<gene>
    <name evidence="1" type="ORF">SAMN04488541_100552</name>
</gene>
<proteinExistence type="predicted"/>
<organism evidence="1 2">
    <name type="scientific">Thermoflexibacter ruber</name>
    <dbReference type="NCBI Taxonomy" id="1003"/>
    <lineage>
        <taxon>Bacteria</taxon>
        <taxon>Pseudomonadati</taxon>
        <taxon>Bacteroidota</taxon>
        <taxon>Cytophagia</taxon>
        <taxon>Cytophagales</taxon>
        <taxon>Thermoflexibacteraceae</taxon>
        <taxon>Thermoflexibacter</taxon>
    </lineage>
</organism>
<evidence type="ECO:0000313" key="1">
    <source>
        <dbReference type="EMBL" id="SFE68803.1"/>
    </source>
</evidence>
<dbReference type="RefSeq" id="WP_091540441.1">
    <property type="nucleotide sequence ID" value="NZ_FONY01000005.1"/>
</dbReference>
<dbReference type="EMBL" id="FONY01000005">
    <property type="protein sequence ID" value="SFE68803.1"/>
    <property type="molecule type" value="Genomic_DNA"/>
</dbReference>
<keyword evidence="2" id="KW-1185">Reference proteome</keyword>
<dbReference type="Proteomes" id="UP000199513">
    <property type="component" value="Unassembled WGS sequence"/>
</dbReference>